<organism evidence="1 2">
    <name type="scientific">Candidatus Doudnabacteria bacterium RIFCSPHIGHO2_01_FULL_46_14</name>
    <dbReference type="NCBI Taxonomy" id="1817824"/>
    <lineage>
        <taxon>Bacteria</taxon>
        <taxon>Candidatus Doudnaibacteriota</taxon>
    </lineage>
</organism>
<evidence type="ECO:0008006" key="3">
    <source>
        <dbReference type="Google" id="ProtNLM"/>
    </source>
</evidence>
<evidence type="ECO:0000313" key="2">
    <source>
        <dbReference type="Proteomes" id="UP000176864"/>
    </source>
</evidence>
<reference evidence="1 2" key="1">
    <citation type="journal article" date="2016" name="Nat. Commun.">
        <title>Thousands of microbial genomes shed light on interconnected biogeochemical processes in an aquifer system.</title>
        <authorList>
            <person name="Anantharaman K."/>
            <person name="Brown C.T."/>
            <person name="Hug L.A."/>
            <person name="Sharon I."/>
            <person name="Castelle C.J."/>
            <person name="Probst A.J."/>
            <person name="Thomas B.C."/>
            <person name="Singh A."/>
            <person name="Wilkins M.J."/>
            <person name="Karaoz U."/>
            <person name="Brodie E.L."/>
            <person name="Williams K.H."/>
            <person name="Hubbard S.S."/>
            <person name="Banfield J.F."/>
        </authorList>
    </citation>
    <scope>NUCLEOTIDE SEQUENCE [LARGE SCALE GENOMIC DNA]</scope>
</reference>
<sequence length="209" mass="24376">MNIFSNLNTSELRVFQRLNSPAKIQDYLETIPINFERNGQTCYSPRQVLKFNRAHCMEGAMLAATILYFHGHKPLIVDLRAHKRDRDHAIAVFKVGGKWGAISKTNHAVLRYREPIYNSIRELVMSYFHEYFLDNGKKTLRSYSLPVDLSKFDSKNWITSPQDLWYIDKYLNQVHHIPILNKKQIASLRSADRIEIQAGKLTAQKKNQN</sequence>
<dbReference type="AlphaFoldDB" id="A0A1F5NNR5"/>
<dbReference type="EMBL" id="MFEK01000010">
    <property type="protein sequence ID" value="OGE79010.1"/>
    <property type="molecule type" value="Genomic_DNA"/>
</dbReference>
<comment type="caution">
    <text evidence="1">The sequence shown here is derived from an EMBL/GenBank/DDBJ whole genome shotgun (WGS) entry which is preliminary data.</text>
</comment>
<proteinExistence type="predicted"/>
<dbReference type="Proteomes" id="UP000176864">
    <property type="component" value="Unassembled WGS sequence"/>
</dbReference>
<gene>
    <name evidence="1" type="ORF">A2751_00935</name>
</gene>
<accession>A0A1F5NNR5</accession>
<name>A0A1F5NNR5_9BACT</name>
<evidence type="ECO:0000313" key="1">
    <source>
        <dbReference type="EMBL" id="OGE79010.1"/>
    </source>
</evidence>
<protein>
    <recommendedName>
        <fullName evidence="3">Transglutaminase-like domain-containing protein</fullName>
    </recommendedName>
</protein>
<dbReference type="STRING" id="1817824.A2751_00935"/>